<evidence type="ECO:0000313" key="1">
    <source>
        <dbReference type="EMBL" id="OBR68115.1"/>
    </source>
</evidence>
<name>A0A1A5YRS7_9BACL</name>
<dbReference type="Proteomes" id="UP000092024">
    <property type="component" value="Unassembled WGS sequence"/>
</dbReference>
<dbReference type="AlphaFoldDB" id="A0A1A5YRS7"/>
<sequence length="71" mass="8385">MSLQYRLITDADFEEALQRGFRVRVFQDNHIVDASSIILRFDDNTVVTQSSVSDLSYHNRKNCEFFQLKKK</sequence>
<reference evidence="1 2" key="1">
    <citation type="submission" date="2016-05" db="EMBL/GenBank/DDBJ databases">
        <title>Paenibacillus oryzae. sp. nov., isolated from the rice root.</title>
        <authorList>
            <person name="Zhang J."/>
            <person name="Zhang X."/>
        </authorList>
    </citation>
    <scope>NUCLEOTIDE SEQUENCE [LARGE SCALE GENOMIC DNA]</scope>
    <source>
        <strain evidence="1 2">1DrF-4</strain>
    </source>
</reference>
<accession>A0A1A5YRS7</accession>
<proteinExistence type="predicted"/>
<organism evidence="1 2">
    <name type="scientific">Paenibacillus oryzae</name>
    <dbReference type="NCBI Taxonomy" id="1844972"/>
    <lineage>
        <taxon>Bacteria</taxon>
        <taxon>Bacillati</taxon>
        <taxon>Bacillota</taxon>
        <taxon>Bacilli</taxon>
        <taxon>Bacillales</taxon>
        <taxon>Paenibacillaceae</taxon>
        <taxon>Paenibacillus</taxon>
    </lineage>
</organism>
<keyword evidence="2" id="KW-1185">Reference proteome</keyword>
<comment type="caution">
    <text evidence="1">The sequence shown here is derived from an EMBL/GenBank/DDBJ whole genome shotgun (WGS) entry which is preliminary data.</text>
</comment>
<gene>
    <name evidence="1" type="ORF">A7K91_07865</name>
</gene>
<protein>
    <submittedName>
        <fullName evidence="1">Uncharacterized protein</fullName>
    </submittedName>
</protein>
<dbReference type="RefSeq" id="WP_068679737.1">
    <property type="nucleotide sequence ID" value="NZ_LYPA01000029.1"/>
</dbReference>
<evidence type="ECO:0000313" key="2">
    <source>
        <dbReference type="Proteomes" id="UP000092024"/>
    </source>
</evidence>
<dbReference type="OrthoDB" id="2638183at2"/>
<dbReference type="EMBL" id="LYPA01000029">
    <property type="protein sequence ID" value="OBR68115.1"/>
    <property type="molecule type" value="Genomic_DNA"/>
</dbReference>